<keyword evidence="2 6" id="KW-0808">Transferase</keyword>
<dbReference type="EMBL" id="JBHUGF010000010">
    <property type="protein sequence ID" value="MFD1989555.1"/>
    <property type="molecule type" value="Genomic_DNA"/>
</dbReference>
<evidence type="ECO:0000313" key="6">
    <source>
        <dbReference type="EMBL" id="MFD1989555.1"/>
    </source>
</evidence>
<name>A0ABW4URE7_9BACL</name>
<keyword evidence="3 6" id="KW-0012">Acyltransferase</keyword>
<dbReference type="PANTHER" id="PTHR42681">
    <property type="entry name" value="MALONYL-COA-ACYL CARRIER PROTEIN TRANSACYLASE, MITOCHONDRIAL"/>
    <property type="match status" value="1"/>
</dbReference>
<organism evidence="6 7">
    <name type="scientific">Paenibacillus nicotianae</name>
    <dbReference type="NCBI Taxonomy" id="1526551"/>
    <lineage>
        <taxon>Bacteria</taxon>
        <taxon>Bacillati</taxon>
        <taxon>Bacillota</taxon>
        <taxon>Bacilli</taxon>
        <taxon>Bacillales</taxon>
        <taxon>Paenibacillaceae</taxon>
        <taxon>Paenibacillus</taxon>
    </lineage>
</organism>
<comment type="catalytic activity">
    <reaction evidence="4">
        <text>holo-[ACP] + malonyl-CoA = malonyl-[ACP] + CoA</text>
        <dbReference type="Rhea" id="RHEA:41792"/>
        <dbReference type="Rhea" id="RHEA-COMP:9623"/>
        <dbReference type="Rhea" id="RHEA-COMP:9685"/>
        <dbReference type="ChEBI" id="CHEBI:57287"/>
        <dbReference type="ChEBI" id="CHEBI:57384"/>
        <dbReference type="ChEBI" id="CHEBI:64479"/>
        <dbReference type="ChEBI" id="CHEBI:78449"/>
        <dbReference type="EC" id="2.3.1.39"/>
    </reaction>
</comment>
<evidence type="ECO:0000256" key="2">
    <source>
        <dbReference type="ARBA" id="ARBA00022679"/>
    </source>
</evidence>
<dbReference type="InterPro" id="IPR050858">
    <property type="entry name" value="Mal-CoA-ACP_Trans/PKS_FabD"/>
</dbReference>
<dbReference type="InterPro" id="IPR016035">
    <property type="entry name" value="Acyl_Trfase/lysoPLipase"/>
</dbReference>
<dbReference type="EC" id="2.3.1.39" evidence="1"/>
<dbReference type="PANTHER" id="PTHR42681:SF1">
    <property type="entry name" value="MALONYL-COA-ACYL CARRIER PROTEIN TRANSACYLASE, MITOCHONDRIAL"/>
    <property type="match status" value="1"/>
</dbReference>
<dbReference type="Gene3D" id="3.40.366.10">
    <property type="entry name" value="Malonyl-Coenzyme A Acyl Carrier Protein, domain 2"/>
    <property type="match status" value="1"/>
</dbReference>
<reference evidence="7" key="1">
    <citation type="journal article" date="2019" name="Int. J. Syst. Evol. Microbiol.">
        <title>The Global Catalogue of Microorganisms (GCM) 10K type strain sequencing project: providing services to taxonomists for standard genome sequencing and annotation.</title>
        <authorList>
            <consortium name="The Broad Institute Genomics Platform"/>
            <consortium name="The Broad Institute Genome Sequencing Center for Infectious Disease"/>
            <person name="Wu L."/>
            <person name="Ma J."/>
        </authorList>
    </citation>
    <scope>NUCLEOTIDE SEQUENCE [LARGE SCALE GENOMIC DNA]</scope>
    <source>
        <strain evidence="7">CGMCC 1.15067</strain>
    </source>
</reference>
<dbReference type="Pfam" id="PF00698">
    <property type="entry name" value="Acyl_transf_1"/>
    <property type="match status" value="1"/>
</dbReference>
<proteinExistence type="predicted"/>
<dbReference type="Gene3D" id="3.30.70.250">
    <property type="entry name" value="Malonyl-CoA ACP transacylase, ACP-binding"/>
    <property type="match status" value="1"/>
</dbReference>
<dbReference type="Proteomes" id="UP001597403">
    <property type="component" value="Unassembled WGS sequence"/>
</dbReference>
<dbReference type="GO" id="GO:0004314">
    <property type="term" value="F:[acyl-carrier-protein] S-malonyltransferase activity"/>
    <property type="evidence" value="ECO:0007669"/>
    <property type="project" value="UniProtKB-EC"/>
</dbReference>
<evidence type="ECO:0000256" key="4">
    <source>
        <dbReference type="ARBA" id="ARBA00048462"/>
    </source>
</evidence>
<keyword evidence="7" id="KW-1185">Reference proteome</keyword>
<dbReference type="InterPro" id="IPR016036">
    <property type="entry name" value="Malonyl_transacylase_ACP-bd"/>
</dbReference>
<dbReference type="RefSeq" id="WP_204823318.1">
    <property type="nucleotide sequence ID" value="NZ_JBHUGF010000010.1"/>
</dbReference>
<feature type="domain" description="Malonyl-CoA:ACP transacylase (MAT)" evidence="5">
    <location>
        <begin position="7"/>
        <end position="303"/>
    </location>
</feature>
<evidence type="ECO:0000256" key="3">
    <source>
        <dbReference type="ARBA" id="ARBA00023315"/>
    </source>
</evidence>
<dbReference type="InterPro" id="IPR001227">
    <property type="entry name" value="Ac_transferase_dom_sf"/>
</dbReference>
<sequence length="417" mass="47660">MDKFAFVFPGQGTQFLQMGKSFYDNYDISKKTFEEASDTSGIDIADICFNGTMSSINDFTNMQLTILTAEIAIFRAYMSDYGIYPQFSVGHSIGEYAALVSTGAVTFTDAIKIMLKRGELVDQVIEKDNGHMAIIEKSNIDLIEESIMEANAKDSVFISCFNSNSQYALSGFNEKLDAVEQLLLDKESIVSPLFSSPPMHSPLMNDICMEFLEYINTFEFYPFKFPIISNYTGMPLSDPSKIAKNLTYHLVHPVQFSNAVHLFEKYGVTRTIEMSPKLLLSEFIKEDHSEIEAYCYGLINDRQSLERLFKSDTNFVKDMPNFIGRCLSILVATENNNKNTNEYKEVIKIYGKLRDQYQTMNKNNSYLHQDQQSEILMLLIKALKIKKLHPKLIKNCVKSLLDETNNFYNFSHVFNTL</sequence>
<dbReference type="SUPFAM" id="SSF52151">
    <property type="entry name" value="FabD/lysophospholipase-like"/>
    <property type="match status" value="1"/>
</dbReference>
<gene>
    <name evidence="6" type="ORF">ACFSGI_06290</name>
</gene>
<accession>A0ABW4URE7</accession>
<evidence type="ECO:0000313" key="7">
    <source>
        <dbReference type="Proteomes" id="UP001597403"/>
    </source>
</evidence>
<evidence type="ECO:0000259" key="5">
    <source>
        <dbReference type="SMART" id="SM00827"/>
    </source>
</evidence>
<comment type="caution">
    <text evidence="6">The sequence shown here is derived from an EMBL/GenBank/DDBJ whole genome shotgun (WGS) entry which is preliminary data.</text>
</comment>
<dbReference type="SUPFAM" id="SSF55048">
    <property type="entry name" value="Probable ACP-binding domain of malonyl-CoA ACP transacylase"/>
    <property type="match status" value="1"/>
</dbReference>
<evidence type="ECO:0000256" key="1">
    <source>
        <dbReference type="ARBA" id="ARBA00013258"/>
    </source>
</evidence>
<dbReference type="InterPro" id="IPR014043">
    <property type="entry name" value="Acyl_transferase_dom"/>
</dbReference>
<dbReference type="SMART" id="SM00827">
    <property type="entry name" value="PKS_AT"/>
    <property type="match status" value="1"/>
</dbReference>
<protein>
    <recommendedName>
        <fullName evidence="1">[acyl-carrier-protein] S-malonyltransferase</fullName>
        <ecNumber evidence="1">2.3.1.39</ecNumber>
    </recommendedName>
</protein>